<keyword evidence="5" id="KW-0508">mRNA splicing</keyword>
<reference evidence="11" key="1">
    <citation type="journal article" date="2020" name="Nat. Genet.">
        <title>Genomic diversifications of five Gossypium allopolyploid species and their impact on cotton improvement.</title>
        <authorList>
            <person name="Chen Z.J."/>
            <person name="Sreedasyam A."/>
            <person name="Ando A."/>
            <person name="Song Q."/>
            <person name="De Santiago L.M."/>
            <person name="Hulse-Kemp A.M."/>
            <person name="Ding M."/>
            <person name="Ye W."/>
            <person name="Kirkbride R.C."/>
            <person name="Jenkins J."/>
            <person name="Plott C."/>
            <person name="Lovell J."/>
            <person name="Lin Y.M."/>
            <person name="Vaughn R."/>
            <person name="Liu B."/>
            <person name="Simpson S."/>
            <person name="Scheffler B.E."/>
            <person name="Wen L."/>
            <person name="Saski C.A."/>
            <person name="Grover C.E."/>
            <person name="Hu G."/>
            <person name="Conover J.L."/>
            <person name="Carlson J.W."/>
            <person name="Shu S."/>
            <person name="Boston L.B."/>
            <person name="Williams M."/>
            <person name="Peterson D.G."/>
            <person name="McGee K."/>
            <person name="Jones D.C."/>
            <person name="Wendel J.F."/>
            <person name="Stelly D.M."/>
            <person name="Grimwood J."/>
            <person name="Schmutz J."/>
        </authorList>
    </citation>
    <scope>NUCLEOTIDE SEQUENCE [LARGE SCALE GENOMIC DNA]</scope>
    <source>
        <strain evidence="11">cv. 3-79</strain>
    </source>
</reference>
<dbReference type="InterPro" id="IPR035920">
    <property type="entry name" value="YhbY-like_sf"/>
</dbReference>
<keyword evidence="6" id="KW-0687">Ribonucleoprotein</keyword>
<dbReference type="AlphaFoldDB" id="A0A5J5V475"/>
<evidence type="ECO:0000256" key="4">
    <source>
        <dbReference type="ARBA" id="ARBA00022946"/>
    </source>
</evidence>
<evidence type="ECO:0000313" key="10">
    <source>
        <dbReference type="EMBL" id="KAB2074506.1"/>
    </source>
</evidence>
<protein>
    <recommendedName>
        <fullName evidence="9">CRM domain-containing protein</fullName>
    </recommendedName>
</protein>
<evidence type="ECO:0000256" key="8">
    <source>
        <dbReference type="SAM" id="MobiDB-lite"/>
    </source>
</evidence>
<dbReference type="SMART" id="SM01103">
    <property type="entry name" value="CRS1_YhbY"/>
    <property type="match status" value="2"/>
</dbReference>
<dbReference type="GO" id="GO:0006397">
    <property type="term" value="P:mRNA processing"/>
    <property type="evidence" value="ECO:0007669"/>
    <property type="project" value="UniProtKB-KW"/>
</dbReference>
<dbReference type="Gene3D" id="3.30.110.60">
    <property type="entry name" value="YhbY-like"/>
    <property type="match status" value="2"/>
</dbReference>
<dbReference type="Proteomes" id="UP000327439">
    <property type="component" value="Chromosome A07"/>
</dbReference>
<evidence type="ECO:0000256" key="6">
    <source>
        <dbReference type="ARBA" id="ARBA00023274"/>
    </source>
</evidence>
<evidence type="ECO:0000256" key="1">
    <source>
        <dbReference type="ARBA" id="ARBA00022664"/>
    </source>
</evidence>
<keyword evidence="3 7" id="KW-0694">RNA-binding</keyword>
<accession>A0A5J5V475</accession>
<name>A0A5J5V475_GOSBA</name>
<feature type="domain" description="CRM" evidence="9">
    <location>
        <begin position="153"/>
        <end position="251"/>
    </location>
</feature>
<dbReference type="Pfam" id="PF01985">
    <property type="entry name" value="CRS1_YhbY"/>
    <property type="match status" value="2"/>
</dbReference>
<feature type="region of interest" description="Disordered" evidence="8">
    <location>
        <begin position="35"/>
        <end position="72"/>
    </location>
</feature>
<evidence type="ECO:0000256" key="7">
    <source>
        <dbReference type="PROSITE-ProRule" id="PRU00626"/>
    </source>
</evidence>
<dbReference type="GO" id="GO:1990904">
    <property type="term" value="C:ribonucleoprotein complex"/>
    <property type="evidence" value="ECO:0007669"/>
    <property type="project" value="UniProtKB-KW"/>
</dbReference>
<dbReference type="PANTHER" id="PTHR46247:SF2">
    <property type="entry name" value="CRS2-ASSOCIATED FACTOR 1, MITOCHONDRIAL"/>
    <property type="match status" value="1"/>
</dbReference>
<evidence type="ECO:0000313" key="11">
    <source>
        <dbReference type="Proteomes" id="UP000327439"/>
    </source>
</evidence>
<keyword evidence="2" id="KW-0677">Repeat</keyword>
<proteinExistence type="predicted"/>
<dbReference type="PROSITE" id="PS51295">
    <property type="entry name" value="CRM"/>
    <property type="match status" value="2"/>
</dbReference>
<evidence type="ECO:0000259" key="9">
    <source>
        <dbReference type="PROSITE" id="PS51295"/>
    </source>
</evidence>
<gene>
    <name evidence="10" type="ORF">ES319_A07G157300v1</name>
</gene>
<feature type="domain" description="CRM" evidence="9">
    <location>
        <begin position="273"/>
        <end position="369"/>
    </location>
</feature>
<keyword evidence="1" id="KW-0507">mRNA processing</keyword>
<keyword evidence="11" id="KW-1185">Reference proteome</keyword>
<dbReference type="PANTHER" id="PTHR46247">
    <property type="entry name" value="CRS2-ASSOCIATED FACTOR 1, CHLOROPLASTIC"/>
    <property type="match status" value="1"/>
</dbReference>
<dbReference type="EMBL" id="CM018208">
    <property type="protein sequence ID" value="KAB2074506.1"/>
    <property type="molecule type" value="Genomic_DNA"/>
</dbReference>
<dbReference type="SUPFAM" id="SSF75471">
    <property type="entry name" value="YhbY-like"/>
    <property type="match status" value="2"/>
</dbReference>
<dbReference type="GO" id="GO:0003723">
    <property type="term" value="F:RNA binding"/>
    <property type="evidence" value="ECO:0007669"/>
    <property type="project" value="UniProtKB-UniRule"/>
</dbReference>
<organism evidence="10 11">
    <name type="scientific">Gossypium barbadense</name>
    <name type="common">Sea Island cotton</name>
    <name type="synonym">Hibiscus barbadensis</name>
    <dbReference type="NCBI Taxonomy" id="3634"/>
    <lineage>
        <taxon>Eukaryota</taxon>
        <taxon>Viridiplantae</taxon>
        <taxon>Streptophyta</taxon>
        <taxon>Embryophyta</taxon>
        <taxon>Tracheophyta</taxon>
        <taxon>Spermatophyta</taxon>
        <taxon>Magnoliopsida</taxon>
        <taxon>eudicotyledons</taxon>
        <taxon>Gunneridae</taxon>
        <taxon>Pentapetalae</taxon>
        <taxon>rosids</taxon>
        <taxon>malvids</taxon>
        <taxon>Malvales</taxon>
        <taxon>Malvaceae</taxon>
        <taxon>Malvoideae</taxon>
        <taxon>Gossypium</taxon>
    </lineage>
</organism>
<dbReference type="InterPro" id="IPR001890">
    <property type="entry name" value="RNA-binding_CRM"/>
</dbReference>
<evidence type="ECO:0000256" key="3">
    <source>
        <dbReference type="ARBA" id="ARBA00022884"/>
    </source>
</evidence>
<sequence length="389" mass="44839">MTLTSLSRQKPPSLFITVRFLTRHLSTSKLRDHYSFQPPPSLSLDPQKSKSNSNSHKKQKPKYRPPSSLDQIKPIYSDLPFDFRFSYTESSPTVRPIGLREPKYSPFGPGRLDREWTGVCAPAVDPKVKSLEGTEDPNLEAKRKLLRGRIQGAPLTEAERKFLVEKCQRNRNKRQINLGRDGLTHNMLNDIHNHWKFAEAVRIKCLGVPTVDMKNVCTQLEDKTFGKIIQRHGGTLILYRGRNYNRKKRPVIPLMLWKPQEPVYPRLIKTTIDGLSIEETKEMRKRGLAVPVLTKLAKNGYYGSLVPVVRDAFVVSELVHIDCTGFERSDYKKIGCKLRDLVPCILVTFEKEQIVVWRGQDYKPPEDGHFFTDREFFDDPGCDMERSDE</sequence>
<dbReference type="FunFam" id="3.30.110.60:FF:000002">
    <property type="entry name" value="CRS2-associated factor 1, chloroplastic"/>
    <property type="match status" value="2"/>
</dbReference>
<dbReference type="OrthoDB" id="1911210at2759"/>
<evidence type="ECO:0000256" key="5">
    <source>
        <dbReference type="ARBA" id="ARBA00023187"/>
    </source>
</evidence>
<dbReference type="InterPro" id="IPR044599">
    <property type="entry name" value="CAF1P_plant"/>
</dbReference>
<keyword evidence="4" id="KW-0809">Transit peptide</keyword>
<evidence type="ECO:0000256" key="2">
    <source>
        <dbReference type="ARBA" id="ARBA00022737"/>
    </source>
</evidence>
<dbReference type="GO" id="GO:0000373">
    <property type="term" value="P:Group II intron splicing"/>
    <property type="evidence" value="ECO:0007669"/>
    <property type="project" value="InterPro"/>
</dbReference>